<feature type="compositionally biased region" description="Polar residues" evidence="2">
    <location>
        <begin position="323"/>
        <end position="361"/>
    </location>
</feature>
<dbReference type="OMA" id="PLDANHH"/>
<organism evidence="4 5">
    <name type="scientific">Stachybotrys chlorohalonatus (strain IBT 40285)</name>
    <dbReference type="NCBI Taxonomy" id="1283841"/>
    <lineage>
        <taxon>Eukaryota</taxon>
        <taxon>Fungi</taxon>
        <taxon>Dikarya</taxon>
        <taxon>Ascomycota</taxon>
        <taxon>Pezizomycotina</taxon>
        <taxon>Sordariomycetes</taxon>
        <taxon>Hypocreomycetidae</taxon>
        <taxon>Hypocreales</taxon>
        <taxon>Stachybotryaceae</taxon>
        <taxon>Stachybotrys</taxon>
    </lineage>
</organism>
<dbReference type="AlphaFoldDB" id="A0A084QK12"/>
<dbReference type="InParanoid" id="A0A084QK12"/>
<feature type="region of interest" description="Disordered" evidence="2">
    <location>
        <begin position="308"/>
        <end position="371"/>
    </location>
</feature>
<dbReference type="EMBL" id="KL660690">
    <property type="protein sequence ID" value="KFA64297.1"/>
    <property type="molecule type" value="Genomic_DNA"/>
</dbReference>
<dbReference type="STRING" id="1283841.A0A084QK12"/>
<dbReference type="HOGENOM" id="CLU_000288_182_1_1"/>
<protein>
    <recommendedName>
        <fullName evidence="3">DUF676 domain-containing protein</fullName>
    </recommendedName>
</protein>
<keyword evidence="5" id="KW-1185">Reference proteome</keyword>
<evidence type="ECO:0000256" key="1">
    <source>
        <dbReference type="ARBA" id="ARBA00007920"/>
    </source>
</evidence>
<dbReference type="Proteomes" id="UP000028524">
    <property type="component" value="Unassembled WGS sequence"/>
</dbReference>
<dbReference type="Gene3D" id="3.40.50.1820">
    <property type="entry name" value="alpha/beta hydrolase"/>
    <property type="match status" value="1"/>
</dbReference>
<accession>A0A084QK12</accession>
<dbReference type="PANTHER" id="PTHR48182:SF3">
    <property type="entry name" value="DUF676 DOMAIN-CONTAINING PROTEIN"/>
    <property type="match status" value="1"/>
</dbReference>
<reference evidence="4 5" key="1">
    <citation type="journal article" date="2014" name="BMC Genomics">
        <title>Comparative genome sequencing reveals chemotype-specific gene clusters in the toxigenic black mold Stachybotrys.</title>
        <authorList>
            <person name="Semeiks J."/>
            <person name="Borek D."/>
            <person name="Otwinowski Z."/>
            <person name="Grishin N.V."/>
        </authorList>
    </citation>
    <scope>NUCLEOTIDE SEQUENCE [LARGE SCALE GENOMIC DNA]</scope>
    <source>
        <strain evidence="4 5">IBT 40285</strain>
    </source>
</reference>
<proteinExistence type="inferred from homology"/>
<evidence type="ECO:0000313" key="5">
    <source>
        <dbReference type="Proteomes" id="UP000028524"/>
    </source>
</evidence>
<dbReference type="SUPFAM" id="SSF53474">
    <property type="entry name" value="alpha/beta-Hydrolases"/>
    <property type="match status" value="1"/>
</dbReference>
<evidence type="ECO:0000259" key="3">
    <source>
        <dbReference type="Pfam" id="PF05057"/>
    </source>
</evidence>
<name>A0A084QK12_STAC4</name>
<evidence type="ECO:0000256" key="2">
    <source>
        <dbReference type="SAM" id="MobiDB-lite"/>
    </source>
</evidence>
<dbReference type="Pfam" id="PF05057">
    <property type="entry name" value="DUF676"/>
    <property type="match status" value="1"/>
</dbReference>
<sequence length="398" mass="43842">MAGSSFPRSQKSNIDKADLVRICFGGFRTCMKLFQGSRTKGHAQTALSPIFEPKVAEVDIVAIHGLNPFDREDKAEVTWTSGHKMWLRDFLPVRDPGIRVLLFRYNSNVAYSTSTAGVREVAENLLNLLTDARVADPDRPLLFVCHSLGGLIAKRAMVLASNDKSHEKLYTSTYGFAFFGTPHNGGKGAQLGDVIARLIRLVYGNPGNTFMEALNGNSLFAEGLSDDFRQHLLIYKILNFYETRASGKAGLHQVVNRHSATLGLPGSHETQIALDADHNHMCKFDSADDAMYQQVENNMHRLIQGAAESRRQPPCNADVPPSWSASTQTANFSSVRGNDNLTSQAGRQNHSDTEGNLNETRQIGHGNISKVYGHGNKTSQMSSYADVTFDFLKAFFGQ</sequence>
<gene>
    <name evidence="4" type="ORF">S40285_06053</name>
</gene>
<dbReference type="InterPro" id="IPR029058">
    <property type="entry name" value="AB_hydrolase_fold"/>
</dbReference>
<feature type="domain" description="DUF676" evidence="3">
    <location>
        <begin position="103"/>
        <end position="190"/>
    </location>
</feature>
<dbReference type="PANTHER" id="PTHR48182">
    <property type="entry name" value="PROTEIN SERAC1"/>
    <property type="match status" value="1"/>
</dbReference>
<dbReference type="OrthoDB" id="5086500at2759"/>
<comment type="similarity">
    <text evidence="1">Belongs to the putative lipase ROG1 family.</text>
</comment>
<evidence type="ECO:0000313" key="4">
    <source>
        <dbReference type="EMBL" id="KFA64297.1"/>
    </source>
</evidence>
<dbReference type="InterPro" id="IPR052374">
    <property type="entry name" value="SERAC1"/>
</dbReference>
<dbReference type="InterPro" id="IPR007751">
    <property type="entry name" value="DUF676_lipase-like"/>
</dbReference>